<dbReference type="Pfam" id="PF02852">
    <property type="entry name" value="Pyr_redox_dim"/>
    <property type="match status" value="1"/>
</dbReference>
<dbReference type="RefSeq" id="WP_176812365.1">
    <property type="nucleotide sequence ID" value="NZ_CP055305.1"/>
</dbReference>
<dbReference type="SUPFAM" id="SSF55424">
    <property type="entry name" value="FAD/NAD-linked reductases, dimerisation (C-terminal) domain"/>
    <property type="match status" value="1"/>
</dbReference>
<feature type="domain" description="FAD/NAD(P)-binding" evidence="20">
    <location>
        <begin position="5"/>
        <end position="324"/>
    </location>
</feature>
<feature type="domain" description="Pyridine nucleotide-disulphide oxidoreductase dimerisation" evidence="19">
    <location>
        <begin position="345"/>
        <end position="455"/>
    </location>
</feature>
<evidence type="ECO:0000256" key="8">
    <source>
        <dbReference type="ARBA" id="ARBA00022827"/>
    </source>
</evidence>
<dbReference type="InterPro" id="IPR023753">
    <property type="entry name" value="FAD/NAD-binding_dom"/>
</dbReference>
<evidence type="ECO:0000256" key="13">
    <source>
        <dbReference type="ARBA" id="ARBA00049142"/>
    </source>
</evidence>
<organism evidence="21 22">
    <name type="scientific">Mannheimia pernigra</name>
    <dbReference type="NCBI Taxonomy" id="111844"/>
    <lineage>
        <taxon>Bacteria</taxon>
        <taxon>Pseudomonadati</taxon>
        <taxon>Pseudomonadota</taxon>
        <taxon>Gammaproteobacteria</taxon>
        <taxon>Pasteurellales</taxon>
        <taxon>Pasteurellaceae</taxon>
        <taxon>Mannheimia</taxon>
    </lineage>
</organism>
<evidence type="ECO:0000256" key="17">
    <source>
        <dbReference type="PIRSR" id="PIRSR000350-4"/>
    </source>
</evidence>
<dbReference type="Gene3D" id="3.50.50.60">
    <property type="entry name" value="FAD/NAD(P)-binding domain"/>
    <property type="match status" value="2"/>
</dbReference>
<keyword evidence="10 18" id="KW-0560">Oxidoreductase</keyword>
<evidence type="ECO:0000313" key="21">
    <source>
        <dbReference type="EMBL" id="QLB42337.1"/>
    </source>
</evidence>
<keyword evidence="11" id="KW-1015">Disulfide bond</keyword>
<feature type="binding site" evidence="16">
    <location>
        <position position="267"/>
    </location>
    <ligand>
        <name>NAD(+)</name>
        <dbReference type="ChEBI" id="CHEBI:57540"/>
    </ligand>
</feature>
<keyword evidence="6" id="KW-0963">Cytoplasm</keyword>
<keyword evidence="16" id="KW-0547">Nucleotide-binding</keyword>
<dbReference type="GO" id="GO:0005737">
    <property type="term" value="C:cytoplasm"/>
    <property type="evidence" value="ECO:0007669"/>
    <property type="project" value="UniProtKB-SubCell"/>
</dbReference>
<evidence type="ECO:0000259" key="20">
    <source>
        <dbReference type="Pfam" id="PF07992"/>
    </source>
</evidence>
<dbReference type="InterPro" id="IPR004099">
    <property type="entry name" value="Pyr_nucl-diS_OxRdtase_dimer"/>
</dbReference>
<evidence type="ECO:0000256" key="5">
    <source>
        <dbReference type="ARBA" id="ARBA00017111"/>
    </source>
</evidence>
<keyword evidence="16" id="KW-0520">NAD</keyword>
<dbReference type="GO" id="GO:0004362">
    <property type="term" value="F:glutathione-disulfide reductase (NADPH) activity"/>
    <property type="evidence" value="ECO:0007669"/>
    <property type="project" value="UniProtKB-EC"/>
</dbReference>
<dbReference type="NCBIfam" id="TIGR01421">
    <property type="entry name" value="gluta_reduc_1"/>
    <property type="match status" value="1"/>
</dbReference>
<evidence type="ECO:0000256" key="10">
    <source>
        <dbReference type="ARBA" id="ARBA00023002"/>
    </source>
</evidence>
<evidence type="ECO:0000256" key="4">
    <source>
        <dbReference type="ARBA" id="ARBA00012607"/>
    </source>
</evidence>
<dbReference type="Proteomes" id="UP000509784">
    <property type="component" value="Chromosome"/>
</dbReference>
<feature type="binding site" evidence="16">
    <location>
        <position position="51"/>
    </location>
    <ligand>
        <name>FAD</name>
        <dbReference type="ChEBI" id="CHEBI:57692"/>
    </ligand>
</feature>
<dbReference type="PANTHER" id="PTHR42737:SF2">
    <property type="entry name" value="GLUTATHIONE REDUCTASE"/>
    <property type="match status" value="1"/>
</dbReference>
<evidence type="ECO:0000313" key="22">
    <source>
        <dbReference type="Proteomes" id="UP000509784"/>
    </source>
</evidence>
<evidence type="ECO:0000256" key="1">
    <source>
        <dbReference type="ARBA" id="ARBA00004496"/>
    </source>
</evidence>
<dbReference type="Pfam" id="PF07992">
    <property type="entry name" value="Pyr_redox_2"/>
    <property type="match status" value="1"/>
</dbReference>
<dbReference type="NCBIfam" id="NF004776">
    <property type="entry name" value="PRK06116.1"/>
    <property type="match status" value="1"/>
</dbReference>
<evidence type="ECO:0000256" key="9">
    <source>
        <dbReference type="ARBA" id="ARBA00022857"/>
    </source>
</evidence>
<evidence type="ECO:0000256" key="15">
    <source>
        <dbReference type="PIRSR" id="PIRSR000350-2"/>
    </source>
</evidence>
<feature type="disulfide bond" description="Redox-active" evidence="17">
    <location>
        <begin position="42"/>
        <end position="47"/>
    </location>
</feature>
<feature type="binding site" evidence="16">
    <location>
        <begin position="179"/>
        <end position="186"/>
    </location>
    <ligand>
        <name>NAD(+)</name>
        <dbReference type="ChEBI" id="CHEBI:57540"/>
    </ligand>
</feature>
<dbReference type="InterPro" id="IPR046952">
    <property type="entry name" value="GSHR/TRXR-like"/>
</dbReference>
<name>A0ABD7A7W1_9PAST</name>
<dbReference type="PANTHER" id="PTHR42737">
    <property type="entry name" value="GLUTATHIONE REDUCTASE"/>
    <property type="match status" value="1"/>
</dbReference>
<dbReference type="FunFam" id="3.30.390.30:FF:000003">
    <property type="entry name" value="Glutathione reductase"/>
    <property type="match status" value="1"/>
</dbReference>
<dbReference type="Gene3D" id="3.30.390.30">
    <property type="match status" value="1"/>
</dbReference>
<comment type="cofactor">
    <cofactor evidence="16">
        <name>FAD</name>
        <dbReference type="ChEBI" id="CHEBI:57692"/>
    </cofactor>
    <text evidence="16">Binds 1 FAD per subunit.</text>
</comment>
<dbReference type="AlphaFoldDB" id="A0ABD7A7W1"/>
<accession>A0ABD7A7W1</accession>
<dbReference type="InterPro" id="IPR006322">
    <property type="entry name" value="Glutathione_Rdtase_euk/bac"/>
</dbReference>
<dbReference type="KEGG" id="mpeg:HV560_05715"/>
<dbReference type="PRINTS" id="PR00368">
    <property type="entry name" value="FADPNR"/>
</dbReference>
<dbReference type="PIRSF" id="PIRSF000350">
    <property type="entry name" value="Mercury_reductase_MerA"/>
    <property type="match status" value="1"/>
</dbReference>
<evidence type="ECO:0000256" key="18">
    <source>
        <dbReference type="RuleBase" id="RU003691"/>
    </source>
</evidence>
<evidence type="ECO:0000256" key="3">
    <source>
        <dbReference type="ARBA" id="ARBA00011738"/>
    </source>
</evidence>
<keyword evidence="9" id="KW-0521">NADP</keyword>
<dbReference type="PRINTS" id="PR00411">
    <property type="entry name" value="PNDRDTASEI"/>
</dbReference>
<dbReference type="FunFam" id="3.50.50.60:FF:000030">
    <property type="entry name" value="Glutathione reductase"/>
    <property type="match status" value="1"/>
</dbReference>
<dbReference type="InterPro" id="IPR012999">
    <property type="entry name" value="Pyr_OxRdtase_I_AS"/>
</dbReference>
<gene>
    <name evidence="21" type="primary">gorA</name>
    <name evidence="21" type="ORF">HV560_05715</name>
</gene>
<dbReference type="SUPFAM" id="SSF51905">
    <property type="entry name" value="FAD/NAD(P)-binding domain"/>
    <property type="match status" value="1"/>
</dbReference>
<dbReference type="EMBL" id="CP055305">
    <property type="protein sequence ID" value="QLB42337.1"/>
    <property type="molecule type" value="Genomic_DNA"/>
</dbReference>
<feature type="active site" description="Proton acceptor" evidence="15">
    <location>
        <position position="445"/>
    </location>
</feature>
<feature type="binding site" evidence="16">
    <location>
        <position position="308"/>
    </location>
    <ligand>
        <name>FAD</name>
        <dbReference type="ChEBI" id="CHEBI:57692"/>
    </ligand>
</feature>
<dbReference type="InterPro" id="IPR016156">
    <property type="entry name" value="FAD/NAD-linked_Rdtase_dimer_sf"/>
</dbReference>
<dbReference type="InterPro" id="IPR001100">
    <property type="entry name" value="Pyr_nuc-diS_OxRdtase"/>
</dbReference>
<comment type="catalytic activity">
    <reaction evidence="13">
        <text>2 glutathione + NADP(+) = glutathione disulfide + NADPH + H(+)</text>
        <dbReference type="Rhea" id="RHEA:11740"/>
        <dbReference type="ChEBI" id="CHEBI:15378"/>
        <dbReference type="ChEBI" id="CHEBI:57783"/>
        <dbReference type="ChEBI" id="CHEBI:57925"/>
        <dbReference type="ChEBI" id="CHEBI:58297"/>
        <dbReference type="ChEBI" id="CHEBI:58349"/>
        <dbReference type="EC" id="1.8.1.7"/>
    </reaction>
</comment>
<evidence type="ECO:0000256" key="14">
    <source>
        <dbReference type="ARBA" id="ARBA00056905"/>
    </source>
</evidence>
<comment type="subunit">
    <text evidence="3">Homodimer.</text>
</comment>
<dbReference type="EC" id="1.8.1.7" evidence="4"/>
<comment type="similarity">
    <text evidence="2 18">Belongs to the class-I pyridine nucleotide-disulfide oxidoreductase family.</text>
</comment>
<reference evidence="21 22" key="1">
    <citation type="submission" date="2020-06" db="EMBL/GenBank/DDBJ databases">
        <title>Mannheimia pernigra sp. nov. isolated from bovine respiratory tract.</title>
        <authorList>
            <person name="Kuhnert P."/>
            <person name="Akarsu-Egger H."/>
        </authorList>
    </citation>
    <scope>NUCLEOTIDE SEQUENCE [LARGE SCALE GENOMIC DNA]</scope>
    <source>
        <strain evidence="21 22">17CN0883</strain>
    </source>
</reference>
<sequence length="456" mass="49480">MAKHYDYLAIGGGSGGIASINRAASYGKKCAIIEAKHLGGTCVNVGCVPKKVMFYGAQIAEAIQHYAPDYGFDISVNHFDYGKLVENRQAYIKRIHTSYHNVLSKNNVDILNGFARFTDAKTVEVSYEDGSKEVVTADHILIATGGRPALPDLDGAEYGITSDGVFALNTLPKSVAIVGAGYIAVELSGVFNSLGVQTHLFVRKDSPMRQQDPLIIETLVDVLAEDGIELHTQAVPKKVVKNQDGSLTLTLEDGRETTIETLVWAIGREPATDAINLDVAGVETNERGFIKVDKFQNTNVPNIYAVGDIIEGGIELTPVAVAAGRRLSERLFNNKPNEHLDYNLVPTVVFSHPPIGAIGLTEPQAIKQYGEENVKVYKSSFTAMYTAVTQYRQPCRMKLVCIGKEEKIVGLHGIGFGVDEMIQGFAVAIKMGATKADFDNTIAIHPTGSEEFVTMR</sequence>
<comment type="function">
    <text evidence="14">Catalyzes the reduction of glutathione disulfide (GSSG) to reduced glutathione (GSH). Constitutes the major mechanism to maintain a high GSH:GSSG ratio in the cytosol.</text>
</comment>
<comment type="subcellular location">
    <subcellularLocation>
        <location evidence="1">Cytoplasm</location>
    </subcellularLocation>
</comment>
<keyword evidence="12 18" id="KW-0676">Redox-active center</keyword>
<evidence type="ECO:0000256" key="6">
    <source>
        <dbReference type="ARBA" id="ARBA00022490"/>
    </source>
</evidence>
<evidence type="ECO:0000256" key="16">
    <source>
        <dbReference type="PIRSR" id="PIRSR000350-3"/>
    </source>
</evidence>
<evidence type="ECO:0000256" key="7">
    <source>
        <dbReference type="ARBA" id="ARBA00022630"/>
    </source>
</evidence>
<proteinExistence type="inferred from homology"/>
<evidence type="ECO:0000259" key="19">
    <source>
        <dbReference type="Pfam" id="PF02852"/>
    </source>
</evidence>
<evidence type="ECO:0000256" key="11">
    <source>
        <dbReference type="ARBA" id="ARBA00023157"/>
    </source>
</evidence>
<evidence type="ECO:0000256" key="12">
    <source>
        <dbReference type="ARBA" id="ARBA00023284"/>
    </source>
</evidence>
<dbReference type="InterPro" id="IPR036188">
    <property type="entry name" value="FAD/NAD-bd_sf"/>
</dbReference>
<evidence type="ECO:0000256" key="2">
    <source>
        <dbReference type="ARBA" id="ARBA00007532"/>
    </source>
</evidence>
<keyword evidence="8 16" id="KW-0274">FAD</keyword>
<keyword evidence="7 18" id="KW-0285">Flavoprotein</keyword>
<dbReference type="PROSITE" id="PS00076">
    <property type="entry name" value="PYRIDINE_REDOX_1"/>
    <property type="match status" value="1"/>
</dbReference>
<protein>
    <recommendedName>
        <fullName evidence="5">Glutathione reductase</fullName>
        <ecNumber evidence="4">1.8.1.7</ecNumber>
    </recommendedName>
</protein>